<sequence>MQKKIAAAVVSFGLVLGMAAMTENSVMAQQATATVQPGGKAGETQAVKAVQTNSKTIHVPAEAQQVEGKAPAENSKPQPAATAAETAKVFPVTEPVEGRTDVVAFTDAKNGFRVFIPSELEVYPLGINPVAVLRGENVAKGLRLAIDASAIDGKGPLMPFQVEAFREDFLRLVKNSVKDSANAKKILTSGEVELAGQKAVHVVSTNLTTDGKRRLLRDEYVFVTQNRMFVVMYMMDEKLYPEYQEKIPQWMESVQISQVWKKINVAGTALGTEVPASCIDLKEPTETERTMEVYGNESIMVGLVSYPREQFAFMPQTLGGLQQADKAAVLEGLKQKLAADTKDAAKDYKGEFVTLNGRDCVKATYEVNGSKNESYTFVKDGKVIELGFVFKGENEKAVRPVIAHAVEKLEM</sequence>
<proteinExistence type="predicted"/>
<gene>
    <name evidence="3" type="ORF">SAMN04487864_10910</name>
</gene>
<keyword evidence="2" id="KW-0732">Signal</keyword>
<feature type="region of interest" description="Disordered" evidence="1">
    <location>
        <begin position="64"/>
        <end position="84"/>
    </location>
</feature>
<feature type="signal peptide" evidence="2">
    <location>
        <begin position="1"/>
        <end position="28"/>
    </location>
</feature>
<name>A0A1G6M9M0_9FIRM</name>
<dbReference type="AlphaFoldDB" id="A0A1G6M9M0"/>
<dbReference type="Proteomes" id="UP000198943">
    <property type="component" value="Unassembled WGS sequence"/>
</dbReference>
<accession>A0A1G6M9M0</accession>
<keyword evidence="4" id="KW-1185">Reference proteome</keyword>
<dbReference type="OrthoDB" id="9818382at2"/>
<protein>
    <recommendedName>
        <fullName evidence="5">DUF1795 domain-containing protein</fullName>
    </recommendedName>
</protein>
<evidence type="ECO:0000256" key="1">
    <source>
        <dbReference type="SAM" id="MobiDB-lite"/>
    </source>
</evidence>
<feature type="chain" id="PRO_5011654749" description="DUF1795 domain-containing protein" evidence="2">
    <location>
        <begin position="29"/>
        <end position="411"/>
    </location>
</feature>
<evidence type="ECO:0000256" key="2">
    <source>
        <dbReference type="SAM" id="SignalP"/>
    </source>
</evidence>
<evidence type="ECO:0000313" key="3">
    <source>
        <dbReference type="EMBL" id="SDC52027.1"/>
    </source>
</evidence>
<dbReference type="RefSeq" id="WP_093730492.1">
    <property type="nucleotide sequence ID" value="NZ_FMYW01000009.1"/>
</dbReference>
<evidence type="ECO:0008006" key="5">
    <source>
        <dbReference type="Google" id="ProtNLM"/>
    </source>
</evidence>
<reference evidence="4" key="1">
    <citation type="submission" date="2016-10" db="EMBL/GenBank/DDBJ databases">
        <authorList>
            <person name="Varghese N."/>
            <person name="Submissions S."/>
        </authorList>
    </citation>
    <scope>NUCLEOTIDE SEQUENCE [LARGE SCALE GENOMIC DNA]</scope>
    <source>
        <strain evidence="4">DSM 11005</strain>
    </source>
</reference>
<dbReference type="EMBL" id="FMYW01000009">
    <property type="protein sequence ID" value="SDC52027.1"/>
    <property type="molecule type" value="Genomic_DNA"/>
</dbReference>
<evidence type="ECO:0000313" key="4">
    <source>
        <dbReference type="Proteomes" id="UP000198943"/>
    </source>
</evidence>
<organism evidence="3 4">
    <name type="scientific">Succiniclasticum ruminis</name>
    <dbReference type="NCBI Taxonomy" id="40841"/>
    <lineage>
        <taxon>Bacteria</taxon>
        <taxon>Bacillati</taxon>
        <taxon>Bacillota</taxon>
        <taxon>Negativicutes</taxon>
        <taxon>Acidaminococcales</taxon>
        <taxon>Acidaminococcaceae</taxon>
        <taxon>Succiniclasticum</taxon>
    </lineage>
</organism>